<dbReference type="InterPro" id="IPR053162">
    <property type="entry name" value="DnaD"/>
</dbReference>
<dbReference type="OrthoDB" id="9770238at2"/>
<evidence type="ECO:0000313" key="5">
    <source>
        <dbReference type="Proteomes" id="UP000004959"/>
    </source>
</evidence>
<sequence>MDDGLKNFLAQGNVEIPLRLFQNYHQLGLSNEDFVVLIQLMAFQKEGVALPDAQRISARTNFSQQAVQRDIEKLLTHHFIALSADNDAYDFTNLFQKLIGSGADDTVAFSSLDNSLDQTGTKKQLYQLFQREFGRLLTPMELQTISEWLKKDKFSPELIVTALGQAVNAQILNLRYIEKILLNWKNSHVQTKAQAQADNLHHRQQFAEMPHGAKLPQTKKGPTIKIPLKKIGE</sequence>
<reference evidence="4 5" key="1">
    <citation type="journal article" date="2012" name="PLoS ONE">
        <title>Functional divergence in the genus oenococcus as predicted by genome sequencing of the newly-described species, Oenococcus kitaharae.</title>
        <authorList>
            <person name="Borneman A.R."/>
            <person name="McCarthy J.M."/>
            <person name="Chambers P.J."/>
            <person name="Bartowsky E.J."/>
        </authorList>
    </citation>
    <scope>NUCLEOTIDE SEQUENCE [LARGE SCALE GENOMIC DNA]</scope>
    <source>
        <strain evidence="5">DSM17330</strain>
    </source>
</reference>
<dbReference type="AlphaFoldDB" id="G9WFT0"/>
<name>G9WFT0_9LACO</name>
<evidence type="ECO:0000259" key="2">
    <source>
        <dbReference type="Pfam" id="PF07261"/>
    </source>
</evidence>
<organism evidence="4 5">
    <name type="scientific">Oenococcus kitaharae DSM 17330</name>
    <dbReference type="NCBI Taxonomy" id="1045004"/>
    <lineage>
        <taxon>Bacteria</taxon>
        <taxon>Bacillati</taxon>
        <taxon>Bacillota</taxon>
        <taxon>Bacilli</taxon>
        <taxon>Lactobacillales</taxon>
        <taxon>Lactobacillaceae</taxon>
        <taxon>Oenococcus</taxon>
    </lineage>
</organism>
<dbReference type="InterPro" id="IPR034829">
    <property type="entry name" value="DnaD-like_sf"/>
</dbReference>
<dbReference type="InterPro" id="IPR006343">
    <property type="entry name" value="DnaB/C_C"/>
</dbReference>
<evidence type="ECO:0000313" key="4">
    <source>
        <dbReference type="EMBL" id="EHN59453.1"/>
    </source>
</evidence>
<dbReference type="InterPro" id="IPR036388">
    <property type="entry name" value="WH-like_DNA-bd_sf"/>
</dbReference>
<evidence type="ECO:0000259" key="3">
    <source>
        <dbReference type="Pfam" id="PF21984"/>
    </source>
</evidence>
<dbReference type="PANTHER" id="PTHR37293:SF6">
    <property type="entry name" value="DNA REPLICATION PROTEIN DNAD"/>
    <property type="match status" value="1"/>
</dbReference>
<evidence type="ECO:0000256" key="1">
    <source>
        <dbReference type="ARBA" id="ARBA00093462"/>
    </source>
</evidence>
<gene>
    <name evidence="4" type="ORF">OKIT_1370</name>
</gene>
<dbReference type="STRING" id="336988.NT96_00495"/>
<dbReference type="Proteomes" id="UP000004959">
    <property type="component" value="Chromosome"/>
</dbReference>
<dbReference type="PATRIC" id="fig|1045004.4.peg.1345"/>
<dbReference type="PANTHER" id="PTHR37293">
    <property type="entry name" value="PHAGE REPLICATION PROTEIN-RELATED"/>
    <property type="match status" value="1"/>
</dbReference>
<dbReference type="Gene3D" id="1.10.10.10">
    <property type="entry name" value="Winged helix-like DNA-binding domain superfamily/Winged helix DNA-binding domain"/>
    <property type="match status" value="1"/>
</dbReference>
<accession>G9WFT0</accession>
<protein>
    <submittedName>
        <fullName evidence="4">DnaD-like chromosome replication initiation protein</fullName>
    </submittedName>
</protein>
<feature type="domain" description="DnaB/C C-terminal" evidence="2">
    <location>
        <begin position="126"/>
        <end position="198"/>
    </location>
</feature>
<dbReference type="HOGENOM" id="CLU_091656_0_1_9"/>
<proteinExistence type="inferred from homology"/>
<dbReference type="Pfam" id="PF21984">
    <property type="entry name" value="DnaD_N"/>
    <property type="match status" value="1"/>
</dbReference>
<dbReference type="RefSeq" id="WP_007746371.1">
    <property type="nucleotide sequence ID" value="NZ_CM001398.1"/>
</dbReference>
<feature type="domain" description="DnaD N-terminal" evidence="3">
    <location>
        <begin position="16"/>
        <end position="99"/>
    </location>
</feature>
<dbReference type="eggNOG" id="COG3935">
    <property type="taxonomic scope" value="Bacteria"/>
</dbReference>
<dbReference type="InterPro" id="IPR053843">
    <property type="entry name" value="DnaD_N"/>
</dbReference>
<dbReference type="EMBL" id="AFVZ01000001">
    <property type="protein sequence ID" value="EHN59453.1"/>
    <property type="molecule type" value="Genomic_DNA"/>
</dbReference>
<keyword evidence="5" id="KW-1185">Reference proteome</keyword>
<dbReference type="SUPFAM" id="SSF158499">
    <property type="entry name" value="DnaD domain-like"/>
    <property type="match status" value="1"/>
</dbReference>
<comment type="caution">
    <text evidence="4">The sequence shown here is derived from an EMBL/GenBank/DDBJ whole genome shotgun (WGS) entry which is preliminary data.</text>
</comment>
<dbReference type="NCBIfam" id="TIGR01446">
    <property type="entry name" value="DnaD_dom"/>
    <property type="match status" value="1"/>
</dbReference>
<dbReference type="Pfam" id="PF07261">
    <property type="entry name" value="DnaB_2"/>
    <property type="match status" value="1"/>
</dbReference>
<dbReference type="Gene3D" id="1.10.10.630">
    <property type="entry name" value="DnaD domain-like"/>
    <property type="match status" value="1"/>
</dbReference>
<comment type="similarity">
    <text evidence="1">Belongs to the DnaB/DnaD family.</text>
</comment>